<dbReference type="InterPro" id="IPR000850">
    <property type="entry name" value="Adenylat/UMP-CMP_kin"/>
</dbReference>
<sequence length="198" mass="21956">MAPTTQTSTTSTKPIIIFVIGGPGSGKGTICERIKTKYGFTHLSTGDLLRDEVASGSSLGKELNTVMQSGKLVSNQQVLTLLKSAIEKNLSKSKGFLIDGYPREINQAIEFEKQISPCTMVFYFHCSDQVMIERLINRGKTSGRVDDNEETIRKRLQVFHENSDPILEYLKTKLAKIDSNKPVDTVFVAVENVLSKLI</sequence>
<name>A0A922KXW6_DERFA</name>
<gene>
    <name evidence="9" type="primary">AK1</name>
    <name evidence="9" type="ORF">DERF_012728</name>
</gene>
<protein>
    <recommendedName>
        <fullName evidence="2">adenylate kinase</fullName>
        <ecNumber evidence="2">2.7.4.3</ecNumber>
    </recommendedName>
</protein>
<comment type="similarity">
    <text evidence="8">Belongs to the adenylate kinase family.</text>
</comment>
<keyword evidence="7" id="KW-0067">ATP-binding</keyword>
<dbReference type="SUPFAM" id="SSF52540">
    <property type="entry name" value="P-loop containing nucleoside triphosphate hydrolases"/>
    <property type="match status" value="1"/>
</dbReference>
<evidence type="ECO:0000256" key="7">
    <source>
        <dbReference type="ARBA" id="ARBA00022840"/>
    </source>
</evidence>
<dbReference type="GO" id="GO:0005737">
    <property type="term" value="C:cytoplasm"/>
    <property type="evidence" value="ECO:0007669"/>
    <property type="project" value="UniProtKB-SubCell"/>
</dbReference>
<dbReference type="PANTHER" id="PTHR23359">
    <property type="entry name" value="NUCLEOTIDE KINASE"/>
    <property type="match status" value="1"/>
</dbReference>
<evidence type="ECO:0000313" key="10">
    <source>
        <dbReference type="Proteomes" id="UP000790347"/>
    </source>
</evidence>
<keyword evidence="5" id="KW-0547">Nucleotide-binding</keyword>
<dbReference type="FunFam" id="3.40.50.300:FF:000315">
    <property type="entry name" value="Adenylate kinase 1"/>
    <property type="match status" value="1"/>
</dbReference>
<dbReference type="CDD" id="cd01428">
    <property type="entry name" value="ADK"/>
    <property type="match status" value="1"/>
</dbReference>
<reference evidence="9" key="1">
    <citation type="submission" date="2013-05" db="EMBL/GenBank/DDBJ databases">
        <authorList>
            <person name="Yim A.K.Y."/>
            <person name="Chan T.F."/>
            <person name="Ji K.M."/>
            <person name="Liu X.Y."/>
            <person name="Zhou J.W."/>
            <person name="Li R.Q."/>
            <person name="Yang K.Y."/>
            <person name="Li J."/>
            <person name="Li M."/>
            <person name="Law P.T.W."/>
            <person name="Wu Y.L."/>
            <person name="Cai Z.L."/>
            <person name="Qin H."/>
            <person name="Bao Y."/>
            <person name="Leung R.K.K."/>
            <person name="Ng P.K.S."/>
            <person name="Zou J."/>
            <person name="Zhong X.J."/>
            <person name="Ran P.X."/>
            <person name="Zhong N.S."/>
            <person name="Liu Z.G."/>
            <person name="Tsui S.K.W."/>
        </authorList>
    </citation>
    <scope>NUCLEOTIDE SEQUENCE</scope>
    <source>
        <strain evidence="9">Derf</strain>
        <tissue evidence="9">Whole organism</tissue>
    </source>
</reference>
<dbReference type="GO" id="GO:0004017">
    <property type="term" value="F:AMP kinase activity"/>
    <property type="evidence" value="ECO:0007669"/>
    <property type="project" value="UniProtKB-EC"/>
</dbReference>
<dbReference type="HAMAP" id="MF_00235">
    <property type="entry name" value="Adenylate_kinase_Adk"/>
    <property type="match status" value="1"/>
</dbReference>
<dbReference type="InterPro" id="IPR027417">
    <property type="entry name" value="P-loop_NTPase"/>
</dbReference>
<evidence type="ECO:0000256" key="1">
    <source>
        <dbReference type="ARBA" id="ARBA00004496"/>
    </source>
</evidence>
<dbReference type="EC" id="2.7.4.3" evidence="2"/>
<dbReference type="InterPro" id="IPR033690">
    <property type="entry name" value="Adenylat_kinase_CS"/>
</dbReference>
<dbReference type="Proteomes" id="UP000790347">
    <property type="component" value="Unassembled WGS sequence"/>
</dbReference>
<keyword evidence="10" id="KW-1185">Reference proteome</keyword>
<keyword evidence="6 8" id="KW-0418">Kinase</keyword>
<keyword evidence="4 8" id="KW-0808">Transferase</keyword>
<evidence type="ECO:0000256" key="4">
    <source>
        <dbReference type="ARBA" id="ARBA00022679"/>
    </source>
</evidence>
<dbReference type="PRINTS" id="PR00094">
    <property type="entry name" value="ADENYLTKNASE"/>
</dbReference>
<evidence type="ECO:0000256" key="6">
    <source>
        <dbReference type="ARBA" id="ARBA00022777"/>
    </source>
</evidence>
<evidence type="ECO:0000256" key="2">
    <source>
        <dbReference type="ARBA" id="ARBA00012955"/>
    </source>
</evidence>
<evidence type="ECO:0000256" key="8">
    <source>
        <dbReference type="RuleBase" id="RU003330"/>
    </source>
</evidence>
<evidence type="ECO:0000256" key="5">
    <source>
        <dbReference type="ARBA" id="ARBA00022741"/>
    </source>
</evidence>
<evidence type="ECO:0000256" key="3">
    <source>
        <dbReference type="ARBA" id="ARBA00022490"/>
    </source>
</evidence>
<dbReference type="PROSITE" id="PS00113">
    <property type="entry name" value="ADENYLATE_KINASE"/>
    <property type="match status" value="1"/>
</dbReference>
<comment type="caution">
    <text evidence="9">The sequence shown here is derived from an EMBL/GenBank/DDBJ whole genome shotgun (WGS) entry which is preliminary data.</text>
</comment>
<dbReference type="OrthoDB" id="442176at2759"/>
<dbReference type="EMBL" id="ASGP02000006">
    <property type="protein sequence ID" value="KAH9501919.1"/>
    <property type="molecule type" value="Genomic_DNA"/>
</dbReference>
<comment type="subcellular location">
    <subcellularLocation>
        <location evidence="1">Cytoplasm</location>
    </subcellularLocation>
</comment>
<keyword evidence="3" id="KW-0963">Cytoplasm</keyword>
<proteinExistence type="inferred from homology"/>
<organism evidence="9 10">
    <name type="scientific">Dermatophagoides farinae</name>
    <name type="common">American house dust mite</name>
    <dbReference type="NCBI Taxonomy" id="6954"/>
    <lineage>
        <taxon>Eukaryota</taxon>
        <taxon>Metazoa</taxon>
        <taxon>Ecdysozoa</taxon>
        <taxon>Arthropoda</taxon>
        <taxon>Chelicerata</taxon>
        <taxon>Arachnida</taxon>
        <taxon>Acari</taxon>
        <taxon>Acariformes</taxon>
        <taxon>Sarcoptiformes</taxon>
        <taxon>Astigmata</taxon>
        <taxon>Psoroptidia</taxon>
        <taxon>Analgoidea</taxon>
        <taxon>Pyroglyphidae</taxon>
        <taxon>Dermatophagoidinae</taxon>
        <taxon>Dermatophagoides</taxon>
    </lineage>
</organism>
<evidence type="ECO:0000313" key="9">
    <source>
        <dbReference type="EMBL" id="KAH9501919.1"/>
    </source>
</evidence>
<dbReference type="Pfam" id="PF00406">
    <property type="entry name" value="ADK"/>
    <property type="match status" value="1"/>
</dbReference>
<accession>A0A922KXW6</accession>
<dbReference type="GO" id="GO:0005524">
    <property type="term" value="F:ATP binding"/>
    <property type="evidence" value="ECO:0007669"/>
    <property type="project" value="UniProtKB-KW"/>
</dbReference>
<dbReference type="AlphaFoldDB" id="A0A922KXW6"/>
<dbReference type="Gene3D" id="3.40.50.300">
    <property type="entry name" value="P-loop containing nucleotide triphosphate hydrolases"/>
    <property type="match status" value="1"/>
</dbReference>
<reference evidence="9" key="2">
    <citation type="journal article" date="2022" name="Res Sq">
        <title>Comparative Genomics Reveals Insights into the Divergent Evolution of Astigmatic Mites and Household Pest Adaptations.</title>
        <authorList>
            <person name="Xiong Q."/>
            <person name="Wan A.T.-Y."/>
            <person name="Liu X.-Y."/>
            <person name="Fung C.S.-H."/>
            <person name="Xiao X."/>
            <person name="Malainual N."/>
            <person name="Hou J."/>
            <person name="Wang L."/>
            <person name="Wang M."/>
            <person name="Yang K."/>
            <person name="Cui Y."/>
            <person name="Leung E."/>
            <person name="Nong W."/>
            <person name="Shin S.-K."/>
            <person name="Au S."/>
            <person name="Jeong K.Y."/>
            <person name="Chew F.T."/>
            <person name="Hui J."/>
            <person name="Leung T.F."/>
            <person name="Tungtrongchitr A."/>
            <person name="Zhong N."/>
            <person name="Liu Z."/>
            <person name="Tsui S."/>
        </authorList>
    </citation>
    <scope>NUCLEOTIDE SEQUENCE</scope>
    <source>
        <strain evidence="9">Derf</strain>
        <tissue evidence="9">Whole organism</tissue>
    </source>
</reference>